<proteinExistence type="predicted"/>
<reference evidence="1" key="1">
    <citation type="submission" date="2020-11" db="EMBL/GenBank/DDBJ databases">
        <authorList>
            <consortium name="DOE Joint Genome Institute"/>
            <person name="Ahrendt S."/>
            <person name="Riley R."/>
            <person name="Andreopoulos W."/>
            <person name="Labutti K."/>
            <person name="Pangilinan J."/>
            <person name="Ruiz-Duenas F.J."/>
            <person name="Barrasa J.M."/>
            <person name="Sanchez-Garcia M."/>
            <person name="Camarero S."/>
            <person name="Miyauchi S."/>
            <person name="Serrano A."/>
            <person name="Linde D."/>
            <person name="Babiker R."/>
            <person name="Drula E."/>
            <person name="Ayuso-Fernandez I."/>
            <person name="Pacheco R."/>
            <person name="Padilla G."/>
            <person name="Ferreira P."/>
            <person name="Barriuso J."/>
            <person name="Kellner H."/>
            <person name="Castanera R."/>
            <person name="Alfaro M."/>
            <person name="Ramirez L."/>
            <person name="Pisabarro A.G."/>
            <person name="Kuo A."/>
            <person name="Tritt A."/>
            <person name="Lipzen A."/>
            <person name="He G."/>
            <person name="Yan M."/>
            <person name="Ng V."/>
            <person name="Cullen D."/>
            <person name="Martin F."/>
            <person name="Rosso M.-N."/>
            <person name="Henrissat B."/>
            <person name="Hibbett D."/>
            <person name="Martinez A.T."/>
            <person name="Grigoriev I.V."/>
        </authorList>
    </citation>
    <scope>NUCLEOTIDE SEQUENCE</scope>
    <source>
        <strain evidence="1">CIRM-BRFM 674</strain>
    </source>
</reference>
<comment type="caution">
    <text evidence="1">The sequence shown here is derived from an EMBL/GenBank/DDBJ whole genome shotgun (WGS) entry which is preliminary data.</text>
</comment>
<dbReference type="AlphaFoldDB" id="A0A9P5YYP5"/>
<protein>
    <submittedName>
        <fullName evidence="1">Uncharacterized protein</fullName>
    </submittedName>
</protein>
<evidence type="ECO:0000313" key="2">
    <source>
        <dbReference type="Proteomes" id="UP000807469"/>
    </source>
</evidence>
<sequence>MLPSSAQMRRIAHSLYVIDPPISSQKVVRAASLELQRIWDSSQPQIENSEYFLIGQYVLVKKRSERGGWKPAEVVRPFINELFRDTGNEERIYEVRFIGYKEGIDLFPIGDFDPKKDEIRAMPTNYYSYADFQLPKVLPKVQYKRRDFVWAVIDGRWLPSMYIVRLRAFKKQSMKFKFLQDL</sequence>
<keyword evidence="2" id="KW-1185">Reference proteome</keyword>
<organism evidence="1 2">
    <name type="scientific">Pholiota conissans</name>
    <dbReference type="NCBI Taxonomy" id="109636"/>
    <lineage>
        <taxon>Eukaryota</taxon>
        <taxon>Fungi</taxon>
        <taxon>Dikarya</taxon>
        <taxon>Basidiomycota</taxon>
        <taxon>Agaricomycotina</taxon>
        <taxon>Agaricomycetes</taxon>
        <taxon>Agaricomycetidae</taxon>
        <taxon>Agaricales</taxon>
        <taxon>Agaricineae</taxon>
        <taxon>Strophariaceae</taxon>
        <taxon>Pholiota</taxon>
    </lineage>
</organism>
<name>A0A9P5YYP5_9AGAR</name>
<dbReference type="Proteomes" id="UP000807469">
    <property type="component" value="Unassembled WGS sequence"/>
</dbReference>
<accession>A0A9P5YYP5</accession>
<dbReference type="EMBL" id="MU155255">
    <property type="protein sequence ID" value="KAF9477626.1"/>
    <property type="molecule type" value="Genomic_DNA"/>
</dbReference>
<evidence type="ECO:0000313" key="1">
    <source>
        <dbReference type="EMBL" id="KAF9477626.1"/>
    </source>
</evidence>
<gene>
    <name evidence="1" type="ORF">BDN70DRAFT_896376</name>
</gene>